<dbReference type="RefSeq" id="WP_423243916.1">
    <property type="nucleotide sequence ID" value="NZ_SHNO01000001.1"/>
</dbReference>
<dbReference type="InterPro" id="IPR036388">
    <property type="entry name" value="WH-like_DNA-bd_sf"/>
</dbReference>
<dbReference type="InterPro" id="IPR007630">
    <property type="entry name" value="RNA_pol_sigma70_r4"/>
</dbReference>
<protein>
    <recommendedName>
        <fullName evidence="1">RNA polymerase sigma-70 region 4 domain-containing protein</fullName>
    </recommendedName>
</protein>
<evidence type="ECO:0000313" key="2">
    <source>
        <dbReference type="EMBL" id="MCX2977359.1"/>
    </source>
</evidence>
<evidence type="ECO:0000259" key="1">
    <source>
        <dbReference type="Pfam" id="PF04545"/>
    </source>
</evidence>
<dbReference type="SUPFAM" id="SSF88659">
    <property type="entry name" value="Sigma3 and sigma4 domains of RNA polymerase sigma factors"/>
    <property type="match status" value="1"/>
</dbReference>
<dbReference type="InterPro" id="IPR000943">
    <property type="entry name" value="RNA_pol_sigma70"/>
</dbReference>
<dbReference type="Pfam" id="PF04545">
    <property type="entry name" value="Sigma70_r4"/>
    <property type="match status" value="1"/>
</dbReference>
<comment type="caution">
    <text evidence="2">The sequence shown here is derived from an EMBL/GenBank/DDBJ whole genome shotgun (WGS) entry which is preliminary data.</text>
</comment>
<dbReference type="Proteomes" id="UP001143304">
    <property type="component" value="Unassembled WGS sequence"/>
</dbReference>
<organism evidence="2 3">
    <name type="scientific">Candidatus Marimicrobium litorale</name>
    <dbReference type="NCBI Taxonomy" id="2518991"/>
    <lineage>
        <taxon>Bacteria</taxon>
        <taxon>Pseudomonadati</taxon>
        <taxon>Pseudomonadota</taxon>
        <taxon>Gammaproteobacteria</taxon>
        <taxon>Cellvibrionales</taxon>
        <taxon>Halieaceae</taxon>
        <taxon>Marimicrobium</taxon>
    </lineage>
</organism>
<proteinExistence type="predicted"/>
<name>A0ABT3T5M6_9GAMM</name>
<dbReference type="InterPro" id="IPR013324">
    <property type="entry name" value="RNA_pol_sigma_r3/r4-like"/>
</dbReference>
<keyword evidence="3" id="KW-1185">Reference proteome</keyword>
<sequence>MRELDEVGKELGLSRECVRQIEKKALEKLSVALKAKSPGPTGCYWHRHFRRGMMRPTRIPVYLSQDGNY</sequence>
<gene>
    <name evidence="2" type="ORF">EYC82_08330</name>
</gene>
<feature type="domain" description="RNA polymerase sigma-70 region 4" evidence="1">
    <location>
        <begin position="2"/>
        <end position="29"/>
    </location>
</feature>
<dbReference type="Gene3D" id="1.10.10.10">
    <property type="entry name" value="Winged helix-like DNA-binding domain superfamily/Winged helix DNA-binding domain"/>
    <property type="match status" value="1"/>
</dbReference>
<dbReference type="EMBL" id="SHNO01000001">
    <property type="protein sequence ID" value="MCX2977359.1"/>
    <property type="molecule type" value="Genomic_DNA"/>
</dbReference>
<dbReference type="PRINTS" id="PR00046">
    <property type="entry name" value="SIGMA70FCT"/>
</dbReference>
<accession>A0ABT3T5M6</accession>
<reference evidence="2" key="1">
    <citation type="submission" date="2019-02" db="EMBL/GenBank/DDBJ databases">
        <authorList>
            <person name="Li S.-H."/>
        </authorList>
    </citation>
    <scope>NUCLEOTIDE SEQUENCE</scope>
    <source>
        <strain evidence="2">IMCC11814</strain>
    </source>
</reference>
<evidence type="ECO:0000313" key="3">
    <source>
        <dbReference type="Proteomes" id="UP001143304"/>
    </source>
</evidence>